<dbReference type="Proteomes" id="UP000000460">
    <property type="component" value="Segment"/>
</dbReference>
<evidence type="ECO:0000313" key="2">
    <source>
        <dbReference type="Proteomes" id="UP000000460"/>
    </source>
</evidence>
<proteinExistence type="predicted"/>
<sequence length="186" mass="20235">MTQLLPDTLYVTSHEGPEYSATTQEGLPGAVRYTRFDHDQHIKAAKMLLAGATIHEAHGQYGIAAGLKAAVTEAGVNIVGEATDILKAQELTIAQLRRQRNDLLVANNHYLADARAARAGEPSPPVTPEVADAIRAIGIDALQRKAKDYLEDYEYRGEFGTFQPGPQERIVLDDLLQGFLALITEA</sequence>
<dbReference type="KEGG" id="vg:13996566"/>
<gene>
    <name evidence="1" type="ORF">CcrSwift_gp031</name>
</gene>
<keyword evidence="2" id="KW-1185">Reference proteome</keyword>
<evidence type="ECO:0000313" key="1">
    <source>
        <dbReference type="EMBL" id="AFU88349.1"/>
    </source>
</evidence>
<organism evidence="1 2">
    <name type="scientific">Caulobacter phage CcrSwift</name>
    <dbReference type="NCBI Taxonomy" id="2927984"/>
    <lineage>
        <taxon>Viruses</taxon>
        <taxon>Duplodnaviria</taxon>
        <taxon>Heunggongvirae</taxon>
        <taxon>Uroviricota</taxon>
        <taxon>Caudoviricetes</taxon>
        <taxon>Jeanschmidtviridae</taxon>
        <taxon>Shapirovirus</taxon>
        <taxon>Shapirovirus swift</taxon>
    </lineage>
</organism>
<reference evidence="1 2" key="1">
    <citation type="journal article" date="2012" name="BMC Genomics">
        <title>The Caulobacter crescentus phage phiCbK: genomics of a canonical phage.</title>
        <authorList>
            <person name="Gill J.J."/>
            <person name="Berry J.D."/>
            <person name="Russell W.K."/>
            <person name="Lessor L."/>
            <person name="Escobar Garcia D.A."/>
            <person name="Hernandez D."/>
            <person name="Kane A."/>
            <person name="Keene J."/>
            <person name="Maddox M."/>
            <person name="Martin R."/>
            <person name="Mohan S."/>
            <person name="Thorn A.M."/>
            <person name="Russell D.H."/>
            <person name="Young R."/>
        </authorList>
    </citation>
    <scope>NUCLEOTIDE SEQUENCE [LARGE SCALE GENOMIC DNA]</scope>
</reference>
<protein>
    <submittedName>
        <fullName evidence="1">Uncharacterized protein</fullName>
    </submittedName>
</protein>
<name>K4JSR8_9CAUD</name>
<dbReference type="RefSeq" id="YP_006989764.1">
    <property type="nucleotide sequence ID" value="NC_019411.1"/>
</dbReference>
<accession>K4JSR8</accession>
<dbReference type="GeneID" id="13996566"/>
<dbReference type="EMBL" id="JX100809">
    <property type="protein sequence ID" value="AFU88349.1"/>
    <property type="molecule type" value="Genomic_DNA"/>
</dbReference>